<keyword evidence="7" id="KW-1185">Reference proteome</keyword>
<dbReference type="InterPro" id="IPR050708">
    <property type="entry name" value="T6SS_VgrG/RHS"/>
</dbReference>
<feature type="chain" id="PRO_5045961759" evidence="3">
    <location>
        <begin position="22"/>
        <end position="977"/>
    </location>
</feature>
<dbReference type="PANTHER" id="PTHR32305:SF15">
    <property type="entry name" value="PROTEIN RHSA-RELATED"/>
    <property type="match status" value="1"/>
</dbReference>
<accession>A0ABT5UA30</accession>
<organism evidence="6 7">
    <name type="scientific">Spartinivicinus poritis</name>
    <dbReference type="NCBI Taxonomy" id="2994640"/>
    <lineage>
        <taxon>Bacteria</taxon>
        <taxon>Pseudomonadati</taxon>
        <taxon>Pseudomonadota</taxon>
        <taxon>Gammaproteobacteria</taxon>
        <taxon>Oceanospirillales</taxon>
        <taxon>Zooshikellaceae</taxon>
        <taxon>Spartinivicinus</taxon>
    </lineage>
</organism>
<feature type="signal peptide" evidence="3">
    <location>
        <begin position="1"/>
        <end position="21"/>
    </location>
</feature>
<dbReference type="InterPro" id="IPR029111">
    <property type="entry name" value="Ntox30"/>
</dbReference>
<sequence>MKFNRIFSGLLAAGLAFSAQANTSLEREWLYQYDSQGNITQVDGPRTDVQDISHYEYDEKGNLVKTINALGHTTELKDHNYRGSPQTLIDANGVVTKITYNHDGAAETITVKSKSGDITTRFTYDNVGQVTQITLPNISVIKYEYSPARYLMAIENSLGERIEYEYDNAGNKTKQTVKSASGEIISQQSWVYDELSRLLRRVGANEQTTQHEYDVNDNLVSFTNPNNNKTTHGFDALNRLTQTTDALEGVTRLEYNQQDQITKVVDPKGTTTQYEYDVFGRLIKRISPDTGTTIYEYDLADNITKRTDARGEVTEYTYDALNRLTKKTYPSASELTIEYLYDDTSDNHPGISKLTGVKDAKGVIAYQYDDRGNIVNLSRTIETGSQSIQQSIGYQYNISNQLIQVTYPSHLKINYQRNNEGQITSVSAEWGVGDAAQTTELAKDISYQAFGPMTSLTWGNGLTLNRQFNLDGQLTQQAIAGLQQLNYKYDPSGNITEIAKSETDKRQFKYDVLNRLFQEIDGLKTTEYTYDAVGNRLTKKERLRDMLGLQEQTYAENSNRIATTFMGPVRTDAAGNTIGNGPLNFEYAANNRLSKVKEMDFLLASYHYNAIGERIHKTIHYGPEQPTHWIYTYNETGQILAETKYNKHWQQQLTRQYIWLGSLPLAMVEQTTNGKSLTAPQVTYLHSDHLNTPRLATNQQQQTVWSWDSDTFGVGEASEDVDGNGQKTVVSLRFPGQLADEESGLFYNYFRDYDPTLGRYIESDPIGLEGGLNTYGYVGANPLNIVDLLGLNGARPTNRGGRYGAWYSSPAQALLNAQARNLVQRIQRYDPTFSYQIARPNGPQGSLNRTNIQTLQQTLLNVQTSGMCGPGVSLLNNGRVSQQILNQIIPPNTPNNWTTRDGRFSSGFNYSWTNPNGVRFRVHGHGADPNAPAGSNAANGPVVRVRIGNRFLTTNGTTVRNVNTPGNANNTHIPLTP</sequence>
<dbReference type="Gene3D" id="2.180.10.10">
    <property type="entry name" value="RHS repeat-associated core"/>
    <property type="match status" value="2"/>
</dbReference>
<feature type="compositionally biased region" description="Low complexity" evidence="2">
    <location>
        <begin position="956"/>
        <end position="967"/>
    </location>
</feature>
<dbReference type="InterPro" id="IPR006530">
    <property type="entry name" value="YD"/>
</dbReference>
<evidence type="ECO:0000256" key="2">
    <source>
        <dbReference type="SAM" id="MobiDB-lite"/>
    </source>
</evidence>
<dbReference type="Pfam" id="PF05593">
    <property type="entry name" value="RHS_repeat"/>
    <property type="match status" value="1"/>
</dbReference>
<keyword evidence="1" id="KW-0677">Repeat</keyword>
<feature type="compositionally biased region" description="Polar residues" evidence="2">
    <location>
        <begin position="968"/>
        <end position="977"/>
    </location>
</feature>
<dbReference type="Pfam" id="PF25023">
    <property type="entry name" value="TEN_YD-shell"/>
    <property type="match status" value="2"/>
</dbReference>
<keyword evidence="3" id="KW-0732">Signal</keyword>
<dbReference type="Proteomes" id="UP001528823">
    <property type="component" value="Unassembled WGS sequence"/>
</dbReference>
<feature type="region of interest" description="Disordered" evidence="2">
    <location>
        <begin position="956"/>
        <end position="977"/>
    </location>
</feature>
<dbReference type="PANTHER" id="PTHR32305">
    <property type="match status" value="1"/>
</dbReference>
<dbReference type="InterPro" id="IPR056823">
    <property type="entry name" value="TEN-like_YD-shell"/>
</dbReference>
<dbReference type="NCBIfam" id="TIGR03696">
    <property type="entry name" value="Rhs_assc_core"/>
    <property type="match status" value="1"/>
</dbReference>
<feature type="domain" description="Teneurin-like YD-shell" evidence="5">
    <location>
        <begin position="161"/>
        <end position="376"/>
    </location>
</feature>
<evidence type="ECO:0000256" key="3">
    <source>
        <dbReference type="SAM" id="SignalP"/>
    </source>
</evidence>
<feature type="domain" description="Teneurin-like YD-shell" evidence="5">
    <location>
        <begin position="502"/>
        <end position="764"/>
    </location>
</feature>
<dbReference type="InterPro" id="IPR022385">
    <property type="entry name" value="Rhs_assc_core"/>
</dbReference>
<dbReference type="Pfam" id="PF15532">
    <property type="entry name" value="Ntox30"/>
    <property type="match status" value="1"/>
</dbReference>
<protein>
    <submittedName>
        <fullName evidence="6">Polymorphic toxin type 30 domain-containing protein</fullName>
    </submittedName>
</protein>
<comment type="caution">
    <text evidence="6">The sequence shown here is derived from an EMBL/GenBank/DDBJ whole genome shotgun (WGS) entry which is preliminary data.</text>
</comment>
<feature type="domain" description="Bacterial toxin 30" evidence="4">
    <location>
        <begin position="887"/>
        <end position="975"/>
    </location>
</feature>
<name>A0ABT5UA30_9GAMM</name>
<proteinExistence type="predicted"/>
<dbReference type="InterPro" id="IPR031325">
    <property type="entry name" value="RHS_repeat"/>
</dbReference>
<evidence type="ECO:0000313" key="6">
    <source>
        <dbReference type="EMBL" id="MDE1463157.1"/>
    </source>
</evidence>
<dbReference type="EMBL" id="JAPMOU010000017">
    <property type="protein sequence ID" value="MDE1463157.1"/>
    <property type="molecule type" value="Genomic_DNA"/>
</dbReference>
<gene>
    <name evidence="6" type="ORF">ORQ98_14405</name>
</gene>
<evidence type="ECO:0000259" key="4">
    <source>
        <dbReference type="Pfam" id="PF15532"/>
    </source>
</evidence>
<reference evidence="6 7" key="1">
    <citation type="submission" date="2022-11" db="EMBL/GenBank/DDBJ databases">
        <title>Spartinivicinus poritis sp. nov., isolated from scleractinian coral Porites lutea.</title>
        <authorList>
            <person name="Zhang G."/>
            <person name="Cai L."/>
            <person name="Wei Q."/>
        </authorList>
    </citation>
    <scope>NUCLEOTIDE SEQUENCE [LARGE SCALE GENOMIC DNA]</scope>
    <source>
        <strain evidence="6 7">A2-2</strain>
    </source>
</reference>
<evidence type="ECO:0000313" key="7">
    <source>
        <dbReference type="Proteomes" id="UP001528823"/>
    </source>
</evidence>
<evidence type="ECO:0000256" key="1">
    <source>
        <dbReference type="ARBA" id="ARBA00022737"/>
    </source>
</evidence>
<dbReference type="NCBIfam" id="TIGR01643">
    <property type="entry name" value="YD_repeat_2x"/>
    <property type="match status" value="3"/>
</dbReference>
<dbReference type="RefSeq" id="WP_274689500.1">
    <property type="nucleotide sequence ID" value="NZ_JAPMOU010000017.1"/>
</dbReference>
<dbReference type="Gene3D" id="3.90.930.1">
    <property type="match status" value="1"/>
</dbReference>
<evidence type="ECO:0000259" key="5">
    <source>
        <dbReference type="Pfam" id="PF25023"/>
    </source>
</evidence>